<organism evidence="2 3">
    <name type="scientific">Phyllostomus discolor</name>
    <name type="common">pale spear-nosed bat</name>
    <dbReference type="NCBI Taxonomy" id="89673"/>
    <lineage>
        <taxon>Eukaryota</taxon>
        <taxon>Metazoa</taxon>
        <taxon>Chordata</taxon>
        <taxon>Craniata</taxon>
        <taxon>Vertebrata</taxon>
        <taxon>Euteleostomi</taxon>
        <taxon>Mammalia</taxon>
        <taxon>Eutheria</taxon>
        <taxon>Laurasiatheria</taxon>
        <taxon>Chiroptera</taxon>
        <taxon>Yangochiroptera</taxon>
        <taxon>Phyllostomidae</taxon>
        <taxon>Phyllostominae</taxon>
        <taxon>Phyllostomus</taxon>
    </lineage>
</organism>
<evidence type="ECO:0000313" key="3">
    <source>
        <dbReference type="Proteomes" id="UP000664940"/>
    </source>
</evidence>
<gene>
    <name evidence="2" type="ORF">HJG60_008125</name>
</gene>
<comment type="caution">
    <text evidence="2">The sequence shown here is derived from an EMBL/GenBank/DDBJ whole genome shotgun (WGS) entry which is preliminary data.</text>
</comment>
<proteinExistence type="predicted"/>
<sequence length="221" mass="23318">MVLTFRERLRFPRGPILPEVPPGQGDPSGARTASSPQQGSPRPSVGPGLPLRVSELIFCGRFLSHVARPLSVFPELMLRRRPPVLPASLSAFLPPAWGCSRVPAAGSGRVSRGSLWWPFPAEKCQLFVALRQGEEASIEDEEGAGRKGLWVSSLLSGTGGQDSWPLGSQDEAGLTRDAPSAAPKPPGALDTGPVGMRGRACLGMAGGRRGLPQSCGSHRKT</sequence>
<evidence type="ECO:0000313" key="2">
    <source>
        <dbReference type="EMBL" id="KAF6088269.1"/>
    </source>
</evidence>
<protein>
    <submittedName>
        <fullName evidence="2">Uncharacterized protein</fullName>
    </submittedName>
</protein>
<evidence type="ECO:0000256" key="1">
    <source>
        <dbReference type="SAM" id="MobiDB-lite"/>
    </source>
</evidence>
<feature type="region of interest" description="Disordered" evidence="1">
    <location>
        <begin position="13"/>
        <end position="47"/>
    </location>
</feature>
<dbReference type="EMBL" id="JABVXQ010000010">
    <property type="protein sequence ID" value="KAF6088269.1"/>
    <property type="molecule type" value="Genomic_DNA"/>
</dbReference>
<dbReference type="AlphaFoldDB" id="A0A833Z6F9"/>
<dbReference type="Proteomes" id="UP000664940">
    <property type="component" value="Unassembled WGS sequence"/>
</dbReference>
<name>A0A833Z6F9_9CHIR</name>
<accession>A0A833Z6F9</accession>
<feature type="region of interest" description="Disordered" evidence="1">
    <location>
        <begin position="160"/>
        <end position="221"/>
    </location>
</feature>
<feature type="compositionally biased region" description="Polar residues" evidence="1">
    <location>
        <begin position="31"/>
        <end position="41"/>
    </location>
</feature>
<reference evidence="2 3" key="1">
    <citation type="journal article" date="2020" name="Nature">
        <title>Six reference-quality genomes reveal evolution of bat adaptations.</title>
        <authorList>
            <person name="Jebb D."/>
            <person name="Huang Z."/>
            <person name="Pippel M."/>
            <person name="Hughes G.M."/>
            <person name="Lavrichenko K."/>
            <person name="Devanna P."/>
            <person name="Winkler S."/>
            <person name="Jermiin L.S."/>
            <person name="Skirmuntt E.C."/>
            <person name="Katzourakis A."/>
            <person name="Burkitt-Gray L."/>
            <person name="Ray D.A."/>
            <person name="Sullivan K.A.M."/>
            <person name="Roscito J.G."/>
            <person name="Kirilenko B.M."/>
            <person name="Davalos L.M."/>
            <person name="Corthals A.P."/>
            <person name="Power M.L."/>
            <person name="Jones G."/>
            <person name="Ransome R.D."/>
            <person name="Dechmann D.K.N."/>
            <person name="Locatelli A.G."/>
            <person name="Puechmaille S.J."/>
            <person name="Fedrigo O."/>
            <person name="Jarvis E.D."/>
            <person name="Hiller M."/>
            <person name="Vernes S.C."/>
            <person name="Myers E.W."/>
            <person name="Teeling E.C."/>
        </authorList>
    </citation>
    <scope>NUCLEOTIDE SEQUENCE [LARGE SCALE GENOMIC DNA]</scope>
    <source>
        <strain evidence="2">Bat1K_MPI-CBG_1</strain>
    </source>
</reference>